<keyword evidence="1" id="KW-0862">Zinc</keyword>
<reference evidence="4 5" key="1">
    <citation type="journal article" date="2009" name="Nature">
        <title>Evolution of pathogenicity and sexual reproduction in eight Candida genomes.</title>
        <authorList>
            <person name="Butler G."/>
            <person name="Rasmussen M.D."/>
            <person name="Lin M.F."/>
            <person name="Santos M.A."/>
            <person name="Sakthikumar S."/>
            <person name="Munro C.A."/>
            <person name="Rheinbay E."/>
            <person name="Grabherr M."/>
            <person name="Forche A."/>
            <person name="Reedy J.L."/>
            <person name="Agrafioti I."/>
            <person name="Arnaud M.B."/>
            <person name="Bates S."/>
            <person name="Brown A.J."/>
            <person name="Brunke S."/>
            <person name="Costanzo M.C."/>
            <person name="Fitzpatrick D.A."/>
            <person name="de Groot P.W."/>
            <person name="Harris D."/>
            <person name="Hoyer L.L."/>
            <person name="Hube B."/>
            <person name="Klis F.M."/>
            <person name="Kodira C."/>
            <person name="Lennard N."/>
            <person name="Logue M.E."/>
            <person name="Martin R."/>
            <person name="Neiman A.M."/>
            <person name="Nikolaou E."/>
            <person name="Quail M.A."/>
            <person name="Quinn J."/>
            <person name="Santos M.C."/>
            <person name="Schmitzberger F.F."/>
            <person name="Sherlock G."/>
            <person name="Shah P."/>
            <person name="Silverstein K.A."/>
            <person name="Skrzypek M.S."/>
            <person name="Soll D."/>
            <person name="Staggs R."/>
            <person name="Stansfield I."/>
            <person name="Stumpf M.P."/>
            <person name="Sudbery P.E."/>
            <person name="Srikantha T."/>
            <person name="Zeng Q."/>
            <person name="Berman J."/>
            <person name="Berriman M."/>
            <person name="Heitman J."/>
            <person name="Gow N.A."/>
            <person name="Lorenz M.C."/>
            <person name="Birren B.W."/>
            <person name="Kellis M."/>
            <person name="Cuomo C.A."/>
        </authorList>
    </citation>
    <scope>NUCLEOTIDE SEQUENCE [LARGE SCALE GENOMIC DNA]</scope>
    <source>
        <strain evidence="4 5">ATCC 42720</strain>
    </source>
</reference>
<dbReference type="RefSeq" id="XP_002618800.1">
    <property type="nucleotide sequence ID" value="XM_002618754.1"/>
</dbReference>
<dbReference type="PANTHER" id="PTHR36167">
    <property type="entry name" value="C2H2 FINGER DOMAIN TRANSCRIPTION FACTOR (EUROFUNG)-RELATED"/>
    <property type="match status" value="1"/>
</dbReference>
<dbReference type="PROSITE" id="PS00028">
    <property type="entry name" value="ZINC_FINGER_C2H2_1"/>
    <property type="match status" value="1"/>
</dbReference>
<dbReference type="GO" id="GO:0006355">
    <property type="term" value="P:regulation of DNA-templated transcription"/>
    <property type="evidence" value="ECO:0007669"/>
    <property type="project" value="InterPro"/>
</dbReference>
<feature type="region of interest" description="Disordered" evidence="2">
    <location>
        <begin position="253"/>
        <end position="385"/>
    </location>
</feature>
<protein>
    <recommendedName>
        <fullName evidence="3">C2H2-type domain-containing protein</fullName>
    </recommendedName>
</protein>
<dbReference type="VEuPathDB" id="FungiDB:CLUG_02259"/>
<feature type="compositionally biased region" description="Basic and acidic residues" evidence="2">
    <location>
        <begin position="308"/>
        <end position="351"/>
    </location>
</feature>
<proteinExistence type="predicted"/>
<feature type="compositionally biased region" description="Basic and acidic residues" evidence="2">
    <location>
        <begin position="260"/>
        <end position="285"/>
    </location>
</feature>
<dbReference type="PANTHER" id="PTHR36167:SF4">
    <property type="entry name" value="FUNGAL N-TERMINAL DOMAIN-CONTAINING PROTEIN"/>
    <property type="match status" value="1"/>
</dbReference>
<keyword evidence="1" id="KW-0479">Metal-binding</keyword>
<evidence type="ECO:0000256" key="2">
    <source>
        <dbReference type="SAM" id="MobiDB-lite"/>
    </source>
</evidence>
<evidence type="ECO:0000256" key="1">
    <source>
        <dbReference type="PROSITE-ProRule" id="PRU00042"/>
    </source>
</evidence>
<dbReference type="InterPro" id="IPR039327">
    <property type="entry name" value="CON7-like"/>
</dbReference>
<dbReference type="KEGG" id="clu:CLUG_02259"/>
<gene>
    <name evidence="4" type="ORF">CLUG_02259</name>
</gene>
<name>C4Y227_CLAL4</name>
<sequence>MDRPDSHSPNTPSAKAPVPPLSNTHAPLPPMLPVPQLQQPSQHLSQPTTQQLSQPSQHLPHPASQHLSQPSQHLSQPSQHLPHPAPQHLSQPSQHLSQQSQHLPQPTSQHLTQQLPHPLSQPSPMHGSPVQGAVLQHFSPPHYPSAYPPQFLQQTAPQYSSPMMPVSYAYMGMPMGAPVASPYAMIPVEHRQMAYAYGGYNVAAPPGPAPAANKHRRFRRRYYQIFRKYNCTFPGCTKSYGSLNHLNTHIVTKKHGLRKSKQDFKHVDEKGDPRAQRTYSIRHEGASSSGAGSAPASPKEPDVSSPRSRGDGDAESAEHVYEHEHREHEQSEHEQPEHEQAEHEDDERKTAPQDIVSPVQEAAPAPWEKKTERAWSYTSPQSDLGLARTLPPAIGLASATREAIRLPSLPSIMERCNPTA</sequence>
<dbReference type="EMBL" id="CH408077">
    <property type="protein sequence ID" value="EEQ38136.1"/>
    <property type="molecule type" value="Genomic_DNA"/>
</dbReference>
<dbReference type="Gene3D" id="3.30.160.60">
    <property type="entry name" value="Classic Zinc Finger"/>
    <property type="match status" value="1"/>
</dbReference>
<feature type="compositionally biased region" description="Low complexity" evidence="2">
    <location>
        <begin position="34"/>
        <end position="126"/>
    </location>
</feature>
<keyword evidence="1" id="KW-0863">Zinc-finger</keyword>
<dbReference type="GeneID" id="8498678"/>
<evidence type="ECO:0000259" key="3">
    <source>
        <dbReference type="PROSITE" id="PS50157"/>
    </source>
</evidence>
<dbReference type="PROSITE" id="PS50157">
    <property type="entry name" value="ZINC_FINGER_C2H2_2"/>
    <property type="match status" value="1"/>
</dbReference>
<dbReference type="InterPro" id="IPR013087">
    <property type="entry name" value="Znf_C2H2_type"/>
</dbReference>
<dbReference type="HOGENOM" id="CLU_653817_0_0_1"/>
<dbReference type="OMA" id="YEHEHRE"/>
<feature type="domain" description="C2H2-type" evidence="3">
    <location>
        <begin position="229"/>
        <end position="260"/>
    </location>
</feature>
<feature type="region of interest" description="Disordered" evidence="2">
    <location>
        <begin position="1"/>
        <end position="137"/>
    </location>
</feature>
<dbReference type="Proteomes" id="UP000007703">
    <property type="component" value="Unassembled WGS sequence"/>
</dbReference>
<dbReference type="OrthoDB" id="1939603at2759"/>
<evidence type="ECO:0000313" key="4">
    <source>
        <dbReference type="EMBL" id="EEQ38136.1"/>
    </source>
</evidence>
<organism evidence="4 5">
    <name type="scientific">Clavispora lusitaniae (strain ATCC 42720)</name>
    <name type="common">Yeast</name>
    <name type="synonym">Candida lusitaniae</name>
    <dbReference type="NCBI Taxonomy" id="306902"/>
    <lineage>
        <taxon>Eukaryota</taxon>
        <taxon>Fungi</taxon>
        <taxon>Dikarya</taxon>
        <taxon>Ascomycota</taxon>
        <taxon>Saccharomycotina</taxon>
        <taxon>Pichiomycetes</taxon>
        <taxon>Metschnikowiaceae</taxon>
        <taxon>Clavispora</taxon>
    </lineage>
</organism>
<dbReference type="AlphaFoldDB" id="C4Y227"/>
<accession>C4Y227</accession>
<dbReference type="InParanoid" id="C4Y227"/>
<evidence type="ECO:0000313" key="5">
    <source>
        <dbReference type="Proteomes" id="UP000007703"/>
    </source>
</evidence>
<dbReference type="GO" id="GO:0008270">
    <property type="term" value="F:zinc ion binding"/>
    <property type="evidence" value="ECO:0007669"/>
    <property type="project" value="UniProtKB-KW"/>
</dbReference>
<feature type="compositionally biased region" description="Low complexity" evidence="2">
    <location>
        <begin position="286"/>
        <end position="297"/>
    </location>
</feature>